<evidence type="ECO:0000256" key="4">
    <source>
        <dbReference type="SAM" id="SignalP"/>
    </source>
</evidence>
<comment type="similarity">
    <text evidence="1">Belongs to the TrbG/VirB9 family.</text>
</comment>
<protein>
    <submittedName>
        <fullName evidence="5">P-type conjugative transfer protein TrbG</fullName>
    </submittedName>
</protein>
<evidence type="ECO:0000256" key="2">
    <source>
        <dbReference type="ARBA" id="ARBA00022729"/>
    </source>
</evidence>
<proteinExistence type="inferred from homology"/>
<sequence>MLKETLTLAALALTVSGPALAQQVPAIQTAQTEAPAAAPPPAGDAPAVLSRRTGNPPPVNLMSGKEAELNAKERRGVALSGEWRGGKDRPARGQAGRVTFTYGSTLPSVVCAPLRVCNLELQPGEVVQQIDLGDIARWKATPTVYGAGANQTSVIVIKASDSGLTTTMTIATDRRIYVVQLVSRTKDWMPLVSFVYPEDVQQEWDAYRAAVNRRQQATTLSDGLNVANLDFGFAIRGDSPSWRPVRVYTDGRKTYIQFPSEMRYDESPALVAIGSDDKEQLVNYRASGDRYVVDKVLRHAALISGVGSDQTKVEILRERN</sequence>
<accession>A0A2S2CVU4</accession>
<dbReference type="Pfam" id="PF03524">
    <property type="entry name" value="CagX"/>
    <property type="match status" value="1"/>
</dbReference>
<dbReference type="InterPro" id="IPR038161">
    <property type="entry name" value="VirB9/CagX/TrbG_C_sf"/>
</dbReference>
<feature type="signal peptide" evidence="4">
    <location>
        <begin position="1"/>
        <end position="21"/>
    </location>
</feature>
<dbReference type="EMBL" id="CP029355">
    <property type="protein sequence ID" value="AWK88611.1"/>
    <property type="molecule type" value="Genomic_DNA"/>
</dbReference>
<evidence type="ECO:0000313" key="5">
    <source>
        <dbReference type="EMBL" id="AWK88611.1"/>
    </source>
</evidence>
<name>A0A2S2CVU4_9PROT</name>
<gene>
    <name evidence="5" type="primary">trbG</name>
    <name evidence="5" type="ORF">DEW08_21180</name>
</gene>
<dbReference type="CDD" id="cd06911">
    <property type="entry name" value="VirB9_CagX_TrbG"/>
    <property type="match status" value="1"/>
</dbReference>
<dbReference type="RefSeq" id="WP_109331071.1">
    <property type="nucleotide sequence ID" value="NZ_CP029355.1"/>
</dbReference>
<reference evidence="6" key="1">
    <citation type="submission" date="2018-05" db="EMBL/GenBank/DDBJ databases">
        <title>Azospirillum thermophila sp. nov., a novel isolated from hot spring.</title>
        <authorList>
            <person name="Zhao Z."/>
        </authorList>
    </citation>
    <scope>NUCLEOTIDE SEQUENCE [LARGE SCALE GENOMIC DNA]</scope>
    <source>
        <strain evidence="6">CFH 70021</strain>
    </source>
</reference>
<dbReference type="NCBIfam" id="TIGR02775">
    <property type="entry name" value="TrbG_Ti"/>
    <property type="match status" value="1"/>
</dbReference>
<evidence type="ECO:0000313" key="6">
    <source>
        <dbReference type="Proteomes" id="UP000245629"/>
    </source>
</evidence>
<evidence type="ECO:0000256" key="1">
    <source>
        <dbReference type="ARBA" id="ARBA00006135"/>
    </source>
</evidence>
<dbReference type="AlphaFoldDB" id="A0A2S2CVU4"/>
<dbReference type="InterPro" id="IPR010258">
    <property type="entry name" value="Conjugal_tfr_TrbG/VirB9/CagX"/>
</dbReference>
<feature type="chain" id="PRO_5015467124" evidence="4">
    <location>
        <begin position="22"/>
        <end position="320"/>
    </location>
</feature>
<dbReference type="Gene3D" id="2.60.40.2500">
    <property type="match status" value="1"/>
</dbReference>
<dbReference type="Proteomes" id="UP000245629">
    <property type="component" value="Chromosome 4"/>
</dbReference>
<dbReference type="KEGG" id="azz:DEW08_21180"/>
<dbReference type="InterPro" id="IPR014142">
    <property type="entry name" value="TrbG_Ti"/>
</dbReference>
<organism evidence="5 6">
    <name type="scientific">Azospirillum thermophilum</name>
    <dbReference type="NCBI Taxonomy" id="2202148"/>
    <lineage>
        <taxon>Bacteria</taxon>
        <taxon>Pseudomonadati</taxon>
        <taxon>Pseudomonadota</taxon>
        <taxon>Alphaproteobacteria</taxon>
        <taxon>Rhodospirillales</taxon>
        <taxon>Azospirillaceae</taxon>
        <taxon>Azospirillum</taxon>
    </lineage>
</organism>
<keyword evidence="6" id="KW-1185">Reference proteome</keyword>
<dbReference type="OrthoDB" id="9815808at2"/>
<dbReference type="InterPro" id="IPR033645">
    <property type="entry name" value="VirB9/CagX/TrbG_C"/>
</dbReference>
<evidence type="ECO:0000256" key="3">
    <source>
        <dbReference type="SAM" id="MobiDB-lite"/>
    </source>
</evidence>
<keyword evidence="2 4" id="KW-0732">Signal</keyword>
<feature type="region of interest" description="Disordered" evidence="3">
    <location>
        <begin position="31"/>
        <end position="63"/>
    </location>
</feature>